<comment type="caution">
    <text evidence="1">The sequence shown here is derived from an EMBL/GenBank/DDBJ whole genome shotgun (WGS) entry which is preliminary data.</text>
</comment>
<keyword evidence="2" id="KW-1185">Reference proteome</keyword>
<protein>
    <submittedName>
        <fullName evidence="1">Uncharacterized protein</fullName>
    </submittedName>
</protein>
<dbReference type="Proteomes" id="UP001152300">
    <property type="component" value="Unassembled WGS sequence"/>
</dbReference>
<proteinExistence type="predicted"/>
<reference evidence="1" key="1">
    <citation type="submission" date="2022-11" db="EMBL/GenBank/DDBJ databases">
        <title>Genome Resource of Sclerotinia nivalis Strain SnTB1, a Plant Pathogen Isolated from American Ginseng.</title>
        <authorList>
            <person name="Fan S."/>
        </authorList>
    </citation>
    <scope>NUCLEOTIDE SEQUENCE</scope>
    <source>
        <strain evidence="1">SnTB1</strain>
    </source>
</reference>
<evidence type="ECO:0000313" key="2">
    <source>
        <dbReference type="Proteomes" id="UP001152300"/>
    </source>
</evidence>
<gene>
    <name evidence="1" type="ORF">OCU04_003978</name>
</gene>
<dbReference type="EMBL" id="JAPEIS010000003">
    <property type="protein sequence ID" value="KAJ8068420.1"/>
    <property type="molecule type" value="Genomic_DNA"/>
</dbReference>
<dbReference type="OrthoDB" id="4252443at2759"/>
<accession>A0A9X0AT16</accession>
<dbReference type="AlphaFoldDB" id="A0A9X0AT16"/>
<name>A0A9X0AT16_9HELO</name>
<organism evidence="1 2">
    <name type="scientific">Sclerotinia nivalis</name>
    <dbReference type="NCBI Taxonomy" id="352851"/>
    <lineage>
        <taxon>Eukaryota</taxon>
        <taxon>Fungi</taxon>
        <taxon>Dikarya</taxon>
        <taxon>Ascomycota</taxon>
        <taxon>Pezizomycotina</taxon>
        <taxon>Leotiomycetes</taxon>
        <taxon>Helotiales</taxon>
        <taxon>Sclerotiniaceae</taxon>
        <taxon>Sclerotinia</taxon>
    </lineage>
</organism>
<evidence type="ECO:0000313" key="1">
    <source>
        <dbReference type="EMBL" id="KAJ8068420.1"/>
    </source>
</evidence>
<sequence length="431" mass="49233">MSEFPKFHLLATELQDQIIEECASADILRLAQTSHGMCDIALPLLYRHVDISCHNERGLFQSIFGSSYGKVLADNPYREMAGKKELGRRQSTFCNAIIKKPSLGSWVLSLTWTCNWSCWEGVTDLEELNQKVWNAWMLLVRVQKLDLCSLAADIHVLEFSILLKMIPPSIFPMATTIKIGCNMPYSYFRACLSSPETVISLELNNLLGVRQFKDGWSLFRSGRKSDIKEEEFRCHPTRSQETVDENGIPVLRHDGPMRGHLQPFLGRFTKLAHLTIRTIGHEDHQDHRWSEVREKARYTEIATFIKSVAPTLTTLVFEQGMEVEGVTGRSSRAQSIKQTGRPMDTYFLSHILPALTEEQWPKLEKLSIRGVGGEIRDSTRVYGRVNWTPETSGISESAEDQLRLALGNSVRFSWEKMARKSFHMMVVFYGR</sequence>